<dbReference type="EMBL" id="OU963871">
    <property type="protein sequence ID" value="CAH0382831.1"/>
    <property type="molecule type" value="Genomic_DNA"/>
</dbReference>
<dbReference type="KEGG" id="btab:109029882"/>
<evidence type="ECO:0000259" key="5">
    <source>
        <dbReference type="Pfam" id="PF23347"/>
    </source>
</evidence>
<evidence type="ECO:0000256" key="1">
    <source>
        <dbReference type="ARBA" id="ARBA00004123"/>
    </source>
</evidence>
<proteinExistence type="predicted"/>
<dbReference type="Pfam" id="PF23347">
    <property type="entry name" value="TPR_Nup160_C"/>
    <property type="match status" value="1"/>
</dbReference>
<comment type="subcellular location">
    <subcellularLocation>
        <location evidence="1">Nucleus</location>
    </subcellularLocation>
</comment>
<sequence length="1189" mass="133404">MMHYSFKEIVSGYSQLDKWREISLNTGGTPSTLQDIKVQQRSGGYCYKQCPNRFIYWRTNDDVLELVEQSLNLNLSGNQVRYRFQDSPILEGVTIHETFNRVVILVPTISSVHRLTFSHPPPEEELSDIQSLSIFADATANSARDSTTFHVINTAPNLPHAATSCLTANKDALFALALSSGTIMLVRLDPLSGIGTCSELRQDSAVPRFLSNFMGKTVDDYVSLIVHPSASDVFLFALTGDGQVRVWSCDRGVSLKIPDNITKSTTPLVQGAYSHIMRKAVNTNNLILGIYLCLNTKSRLFIVEPIVEHGFVQLPISCNFLIPENLDLMDLTFDSNTVWCLCRTSEGETVVHSINLLTGQWQKTDLETNPKPLNSFLSTANLDPRLVYLQYIFDHSHFSVNDISKALGMLCKPEDRDNSLSLKQQVEVAIENEIQMDVSDYELTDEDYIDIAEKCWNKFYSCCVQYHQTSSVPLGIIWLHSMSCVVLIKKNGFSILRNKEYLESIIANKQFYATCFERLVNALASLELDYELNVKFDQALHGLLPLDSTIALIAGQISRDDKFLSEAEWLSNNDQLSVSLVKLVSLLKEPETFEPVPCIQNTLRSSLGVTTVAACLNQVVSLRLLLSRNVLVFLQLMGSPELATSLLEDLIPICQSYWLLQWFGRQSITAEYLASTSGIAQPSLMDTVSSLAHHLWPAKKSANIAEFLLGLNKPVLVQELARLTDSKSWRIILAQAYLQMGDAFKAYDKITAEANTSATFLRMIQLFEKHNYSDIVIELADTAISQAELDDPELPTLHSLLFLHHLKLCHYTAAFTSLRSNPDPERLSDCLRQLVVALIQNARLDILLSLPFGSLLPQLESIMISRARSLPTEQAALYYSFLYSLHIKFDNLKKAATVMFEQGLRAEDPEIQRQCYAICLNCLYLVNPNNAWILKPKEDEVEEIIEVLELKDIRQEYELATAKIKLSMANTGTYPQELVSMLIHNGFYKNALRICHLCNLSYSPVLVSLAAACVALPHQVDPWSWLVRNEISELVAGDSNACTVAWRLLECLLQKYEKDNQTVLHKAVADKLMSCNVFLPHWLETSYKKRNASELLRLYLNYGDLKQASTLARDLLLAALGCGTEHFSLAGPLVVASPSLCLPIETIDLLLLELSHHNKDEAKDLESVLETYITTAMKATADTKALYGC</sequence>
<protein>
    <recommendedName>
        <fullName evidence="9">Nuclear pore complex protein Nup160</fullName>
    </recommendedName>
</protein>
<dbReference type="InterPro" id="IPR059141">
    <property type="entry name" value="Beta-prop_Nup120_160"/>
</dbReference>
<name>A0A9N9ZZU9_BEMTA</name>
<dbReference type="Pfam" id="PF11715">
    <property type="entry name" value="Beta-prop_Nup120_160"/>
    <property type="match status" value="1"/>
</dbReference>
<reference evidence="7" key="1">
    <citation type="submission" date="2021-12" db="EMBL/GenBank/DDBJ databases">
        <authorList>
            <person name="King R."/>
        </authorList>
    </citation>
    <scope>NUCLEOTIDE SEQUENCE</scope>
</reference>
<evidence type="ECO:0008006" key="9">
    <source>
        <dbReference type="Google" id="ProtNLM"/>
    </source>
</evidence>
<evidence type="ECO:0000256" key="3">
    <source>
        <dbReference type="ARBA" id="ARBA00023242"/>
    </source>
</evidence>
<dbReference type="InterPro" id="IPR056535">
    <property type="entry name" value="TPR_NUP160_M"/>
</dbReference>
<accession>A0A9N9ZZU9</accession>
<dbReference type="GO" id="GO:0017056">
    <property type="term" value="F:structural constituent of nuclear pore"/>
    <property type="evidence" value="ECO:0007669"/>
    <property type="project" value="TreeGrafter"/>
</dbReference>
<evidence type="ECO:0000313" key="8">
    <source>
        <dbReference type="Proteomes" id="UP001152759"/>
    </source>
</evidence>
<evidence type="ECO:0000259" key="4">
    <source>
        <dbReference type="Pfam" id="PF11715"/>
    </source>
</evidence>
<dbReference type="Pfam" id="PF23354">
    <property type="entry name" value="TPR_NUP160_120_M"/>
    <property type="match status" value="1"/>
</dbReference>
<dbReference type="GO" id="GO:0005643">
    <property type="term" value="C:nuclear pore"/>
    <property type="evidence" value="ECO:0007669"/>
    <property type="project" value="UniProtKB-ARBA"/>
</dbReference>
<evidence type="ECO:0000256" key="2">
    <source>
        <dbReference type="ARBA" id="ARBA00022448"/>
    </source>
</evidence>
<keyword evidence="2" id="KW-0813">Transport</keyword>
<dbReference type="InterPro" id="IPR056536">
    <property type="entry name" value="TPR_NUP160_C"/>
</dbReference>
<gene>
    <name evidence="7" type="ORF">BEMITA_LOCUS2329</name>
</gene>
<feature type="domain" description="Nucleoporin Nup120/160 beta-propeller" evidence="4">
    <location>
        <begin position="53"/>
        <end position="503"/>
    </location>
</feature>
<dbReference type="AlphaFoldDB" id="A0A9N9ZZU9"/>
<feature type="domain" description="NUP160 middle TPR" evidence="6">
    <location>
        <begin position="760"/>
        <end position="925"/>
    </location>
</feature>
<dbReference type="InterPro" id="IPR021717">
    <property type="entry name" value="Nucleoporin_Nup160"/>
</dbReference>
<dbReference type="PANTHER" id="PTHR21286:SF0">
    <property type="entry name" value="NUCLEAR PORE COMPLEX PROTEIN NUP160"/>
    <property type="match status" value="1"/>
</dbReference>
<dbReference type="Proteomes" id="UP001152759">
    <property type="component" value="Chromosome 10"/>
</dbReference>
<evidence type="ECO:0000259" key="6">
    <source>
        <dbReference type="Pfam" id="PF23354"/>
    </source>
</evidence>
<organism evidence="7 8">
    <name type="scientific">Bemisia tabaci</name>
    <name type="common">Sweetpotato whitefly</name>
    <name type="synonym">Aleurodes tabaci</name>
    <dbReference type="NCBI Taxonomy" id="7038"/>
    <lineage>
        <taxon>Eukaryota</taxon>
        <taxon>Metazoa</taxon>
        <taxon>Ecdysozoa</taxon>
        <taxon>Arthropoda</taxon>
        <taxon>Hexapoda</taxon>
        <taxon>Insecta</taxon>
        <taxon>Pterygota</taxon>
        <taxon>Neoptera</taxon>
        <taxon>Paraneoptera</taxon>
        <taxon>Hemiptera</taxon>
        <taxon>Sternorrhyncha</taxon>
        <taxon>Aleyrodoidea</taxon>
        <taxon>Aleyrodidae</taxon>
        <taxon>Aleyrodinae</taxon>
        <taxon>Bemisia</taxon>
    </lineage>
</organism>
<keyword evidence="3" id="KW-0539">Nucleus</keyword>
<evidence type="ECO:0000313" key="7">
    <source>
        <dbReference type="EMBL" id="CAH0382831.1"/>
    </source>
</evidence>
<keyword evidence="8" id="KW-1185">Reference proteome</keyword>
<dbReference type="PANTHER" id="PTHR21286">
    <property type="entry name" value="NUCLEAR PORE COMPLEX PROTEIN NUP160"/>
    <property type="match status" value="1"/>
</dbReference>
<feature type="domain" description="NUP160 C-terminal TPR" evidence="5">
    <location>
        <begin position="949"/>
        <end position="1182"/>
    </location>
</feature>